<evidence type="ECO:0000256" key="5">
    <source>
        <dbReference type="ARBA" id="ARBA00022927"/>
    </source>
</evidence>
<dbReference type="GO" id="GO:0045893">
    <property type="term" value="P:positive regulation of DNA-templated transcription"/>
    <property type="evidence" value="ECO:0007669"/>
    <property type="project" value="TreeGrafter"/>
</dbReference>
<evidence type="ECO:0000313" key="10">
    <source>
        <dbReference type="EMBL" id="KAA0183463.1"/>
    </source>
</evidence>
<dbReference type="GO" id="GO:0006606">
    <property type="term" value="P:protein import into nucleus"/>
    <property type="evidence" value="ECO:0007669"/>
    <property type="project" value="TreeGrafter"/>
</dbReference>
<reference evidence="10" key="1">
    <citation type="submission" date="2019-05" db="EMBL/GenBank/DDBJ databases">
        <title>Annotation for the trematode Fasciolopsis buski.</title>
        <authorList>
            <person name="Choi Y.-J."/>
        </authorList>
    </citation>
    <scope>NUCLEOTIDE SEQUENCE</scope>
    <source>
        <strain evidence="10">HT</strain>
        <tissue evidence="10">Whole worm</tissue>
    </source>
</reference>
<dbReference type="Pfam" id="PF07575">
    <property type="entry name" value="Nucleopor_Nup85"/>
    <property type="match status" value="2"/>
</dbReference>
<dbReference type="AlphaFoldDB" id="A0A8E0VFR3"/>
<dbReference type="OrthoDB" id="17644at2759"/>
<evidence type="ECO:0000256" key="3">
    <source>
        <dbReference type="ARBA" id="ARBA00022448"/>
    </source>
</evidence>
<keyword evidence="11" id="KW-1185">Reference proteome</keyword>
<evidence type="ECO:0000256" key="6">
    <source>
        <dbReference type="ARBA" id="ARBA00023010"/>
    </source>
</evidence>
<dbReference type="GO" id="GO:0031965">
    <property type="term" value="C:nuclear membrane"/>
    <property type="evidence" value="ECO:0007669"/>
    <property type="project" value="UniProtKB-UniRule"/>
</dbReference>
<keyword evidence="8 9" id="KW-0539">Nucleus</keyword>
<evidence type="ECO:0000256" key="8">
    <source>
        <dbReference type="ARBA" id="ARBA00023242"/>
    </source>
</evidence>
<comment type="subunit">
    <text evidence="9">Component of the nuclear pore complex (NPC).</text>
</comment>
<dbReference type="InterPro" id="IPR011502">
    <property type="entry name" value="Nucleoporin_Nup85"/>
</dbReference>
<evidence type="ECO:0000256" key="9">
    <source>
        <dbReference type="RuleBase" id="RU365073"/>
    </source>
</evidence>
<keyword evidence="7 9" id="KW-0906">Nuclear pore complex</keyword>
<dbReference type="EMBL" id="LUCM01011787">
    <property type="protein sequence ID" value="KAA0183463.1"/>
    <property type="molecule type" value="Genomic_DNA"/>
</dbReference>
<accession>A0A8E0VFR3</accession>
<dbReference type="GO" id="GO:0017056">
    <property type="term" value="F:structural constituent of nuclear pore"/>
    <property type="evidence" value="ECO:0007669"/>
    <property type="project" value="TreeGrafter"/>
</dbReference>
<comment type="function">
    <text evidence="9">Functions as a component of the nuclear pore complex (NPC).</text>
</comment>
<evidence type="ECO:0000256" key="4">
    <source>
        <dbReference type="ARBA" id="ARBA00022816"/>
    </source>
</evidence>
<sequence length="801" mass="88512">MDDTLYVSSKNPLGHSWGCGDRLLVYTRPQSHESIPDSEACIHEAFPPGYLTYSLCNWFYIQSQEAADNARSLMETYGGKPISCPERDERFWSTVLALVLQARPHEAASLLAIHSHANSRILRNLRQILVALPIASQARTKGRLFVQAFPPGYLTYSLCNWFYIQSQEAADNARSLMETYGGKPISCPERDERFWSTVLALVLQARPHEAASLLAIHSHANSRILRNLRQILVALPIASQARTKGMWGKSGAVFSEAWSYWQSECSRRLATGEFAHAGGDAESADQVQLIMYVLSGNQAAWDDPRLVEATGGSNGWYFRFVSFLFYNDQMVTIDRIAFHLNQWLSRTSNTLASDMKTPLDEVVDELVISVFRLNLQHFIRTAGEKLSTRWLAAHFTHLLHRVYPDVLCTSVTQNDVLFGAGRKRTKLEETDVSIQSPGDRITSSSLGAFPLVDFFLIGYAESLASDPSMLYLALGYLDYCESGQSRQSAILLAHGVPTSTRAVNWLISQAKSRALHSTSSQLAKMVARRFLPLALSSPTAVNDARRTGNTRISWLPACSTLGWALLARDNQIVHRLTEQILARDSGFIQCDQINPELFTLPTEVAEMASIVLGFCKDRAIPVEERVDSGVMTLPPSQADSGAVIMLSPELAFLVRYAELQQCFISGNVESAVDRLIDLLVTGSGGPGSIPVADSSASDCGGSCAKVSTRLRLRLLSEVHHLMGKQCVRCDQVQLLISALIELRLELSAEQQQQETGTELHPDLSAVLSEFHATLARELASTFLRPSGLNESSPPVNVNCLF</sequence>
<comment type="subcellular location">
    <subcellularLocation>
        <location evidence="1 9">Nucleus</location>
        <location evidence="1 9">Nuclear pore complex</location>
    </subcellularLocation>
</comment>
<keyword evidence="3 9" id="KW-0813">Transport</keyword>
<proteinExistence type="inferred from homology"/>
<keyword evidence="4 9" id="KW-0509">mRNA transport</keyword>
<dbReference type="PANTHER" id="PTHR13373">
    <property type="entry name" value="FROUNT PROTEIN-RELATED"/>
    <property type="match status" value="1"/>
</dbReference>
<dbReference type="GO" id="GO:0006406">
    <property type="term" value="P:mRNA export from nucleus"/>
    <property type="evidence" value="ECO:0007669"/>
    <property type="project" value="TreeGrafter"/>
</dbReference>
<dbReference type="PANTHER" id="PTHR13373:SF21">
    <property type="entry name" value="NUCLEAR PORE COMPLEX PROTEIN NUP85"/>
    <property type="match status" value="1"/>
</dbReference>
<evidence type="ECO:0000256" key="2">
    <source>
        <dbReference type="ARBA" id="ARBA00005573"/>
    </source>
</evidence>
<keyword evidence="9" id="KW-0472">Membrane</keyword>
<keyword evidence="5 9" id="KW-0653">Protein transport</keyword>
<name>A0A8E0VFR3_9TREM</name>
<comment type="similarity">
    <text evidence="2 9">Belongs to the nucleoporin Nup85 family.</text>
</comment>
<evidence type="ECO:0000256" key="1">
    <source>
        <dbReference type="ARBA" id="ARBA00004567"/>
    </source>
</evidence>
<comment type="caution">
    <text evidence="10">The sequence shown here is derived from an EMBL/GenBank/DDBJ whole genome shotgun (WGS) entry which is preliminary data.</text>
</comment>
<organism evidence="10 11">
    <name type="scientific">Fasciolopsis buskii</name>
    <dbReference type="NCBI Taxonomy" id="27845"/>
    <lineage>
        <taxon>Eukaryota</taxon>
        <taxon>Metazoa</taxon>
        <taxon>Spiralia</taxon>
        <taxon>Lophotrochozoa</taxon>
        <taxon>Platyhelminthes</taxon>
        <taxon>Trematoda</taxon>
        <taxon>Digenea</taxon>
        <taxon>Plagiorchiida</taxon>
        <taxon>Echinostomata</taxon>
        <taxon>Echinostomatoidea</taxon>
        <taxon>Fasciolidae</taxon>
        <taxon>Fasciolopsis</taxon>
    </lineage>
</organism>
<gene>
    <name evidence="10" type="ORF">FBUS_08353</name>
</gene>
<protein>
    <recommendedName>
        <fullName evidence="9">Nuclear pore complex protein Nup85</fullName>
    </recommendedName>
</protein>
<evidence type="ECO:0000256" key="7">
    <source>
        <dbReference type="ARBA" id="ARBA00023132"/>
    </source>
</evidence>
<dbReference type="GO" id="GO:0031080">
    <property type="term" value="C:nuclear pore outer ring"/>
    <property type="evidence" value="ECO:0007669"/>
    <property type="project" value="TreeGrafter"/>
</dbReference>
<dbReference type="Proteomes" id="UP000728185">
    <property type="component" value="Unassembled WGS sequence"/>
</dbReference>
<evidence type="ECO:0000313" key="11">
    <source>
        <dbReference type="Proteomes" id="UP000728185"/>
    </source>
</evidence>
<keyword evidence="6 9" id="KW-0811">Translocation</keyword>